<evidence type="ECO:0000256" key="4">
    <source>
        <dbReference type="ARBA" id="ARBA00022989"/>
    </source>
</evidence>
<proteinExistence type="predicted"/>
<dbReference type="EMBL" id="BMJM01000011">
    <property type="protein sequence ID" value="GGE19064.1"/>
    <property type="molecule type" value="Genomic_DNA"/>
</dbReference>
<sequence length="540" mass="56922">MVAADLAADPASSAATNAAETAALARGGRTSFLGYVLRLAARFPFLFIAGRMDGYGAEALGRFAYATMVVELVAMFATLGLKRGLAEDMARRGAPFKDDRGTNNEAPAAAEAHALYDALLVSILAAIIGAAILIAIPQIVFPSSKITGLDRFFPLIIIAIVVSDICLAGLAFRHDIAATVRARSLVEPWVLSIAALGLAFTNLRIDGLIIAYLLSMVAAAVASLWPALRSFGLVGHWRPNPVLLWQLARKNVPLAGADIAEWGARRLDIFILGRFATPEIVGIYYVAQQIASLPQRLKSSFDPILAPVLTTNLAARNLGKVAAHIRQISFWVGSAQLGVVLALGMTGQAGMGLFGPVFASGALILVGLLIAELLAAQAAVAESALIYVARHRNLMWSLAGILIQIGVSLILVPRYGGVGAAAGLATSALILSVAKSRLLARTLNAPVAGWRWIMLIAAIPAFAAGLLFMQLPEWFQLAIGQFLILAIFCGIIWRFGFKGADRLLFARGLRGATDAPGGGDFPPVTDTPSIPPIQPTLGNN</sequence>
<evidence type="ECO:0000313" key="8">
    <source>
        <dbReference type="EMBL" id="GGE19064.1"/>
    </source>
</evidence>
<reference evidence="8" key="1">
    <citation type="journal article" date="2014" name="Int. J. Syst. Evol. Microbiol.">
        <title>Complete genome sequence of Corynebacterium casei LMG S-19264T (=DSM 44701T), isolated from a smear-ripened cheese.</title>
        <authorList>
            <consortium name="US DOE Joint Genome Institute (JGI-PGF)"/>
            <person name="Walter F."/>
            <person name="Albersmeier A."/>
            <person name="Kalinowski J."/>
            <person name="Ruckert C."/>
        </authorList>
    </citation>
    <scope>NUCLEOTIDE SEQUENCE</scope>
    <source>
        <strain evidence="8">CGMCC 1.15519</strain>
    </source>
</reference>
<feature type="transmembrane region" description="Helical" evidence="7">
    <location>
        <begin position="418"/>
        <end position="440"/>
    </location>
</feature>
<feature type="transmembrane region" description="Helical" evidence="7">
    <location>
        <begin position="328"/>
        <end position="351"/>
    </location>
</feature>
<dbReference type="InterPro" id="IPR050833">
    <property type="entry name" value="Poly_Biosynth_Transport"/>
</dbReference>
<gene>
    <name evidence="8" type="ORF">GCM10011529_26970</name>
</gene>
<feature type="transmembrane region" description="Helical" evidence="7">
    <location>
        <begin position="118"/>
        <end position="140"/>
    </location>
</feature>
<dbReference type="PANTHER" id="PTHR30250:SF11">
    <property type="entry name" value="O-ANTIGEN TRANSPORTER-RELATED"/>
    <property type="match status" value="1"/>
</dbReference>
<evidence type="ECO:0000313" key="9">
    <source>
        <dbReference type="Proteomes" id="UP000635071"/>
    </source>
</evidence>
<keyword evidence="5 7" id="KW-0472">Membrane</keyword>
<keyword evidence="4 7" id="KW-1133">Transmembrane helix</keyword>
<feature type="transmembrane region" description="Helical" evidence="7">
    <location>
        <begin position="477"/>
        <end position="497"/>
    </location>
</feature>
<feature type="transmembrane region" description="Helical" evidence="7">
    <location>
        <begin position="62"/>
        <end position="81"/>
    </location>
</feature>
<dbReference type="PANTHER" id="PTHR30250">
    <property type="entry name" value="PST FAMILY PREDICTED COLANIC ACID TRANSPORTER"/>
    <property type="match status" value="1"/>
</dbReference>
<comment type="subcellular location">
    <subcellularLocation>
        <location evidence="1">Cell membrane</location>
        <topology evidence="1">Multi-pass membrane protein</topology>
    </subcellularLocation>
</comment>
<evidence type="ECO:0000256" key="1">
    <source>
        <dbReference type="ARBA" id="ARBA00004651"/>
    </source>
</evidence>
<dbReference type="AlphaFoldDB" id="A0A917ECC2"/>
<feature type="transmembrane region" description="Helical" evidence="7">
    <location>
        <begin position="152"/>
        <end position="172"/>
    </location>
</feature>
<feature type="transmembrane region" description="Helical" evidence="7">
    <location>
        <begin position="452"/>
        <end position="471"/>
    </location>
</feature>
<dbReference type="Proteomes" id="UP000635071">
    <property type="component" value="Unassembled WGS sequence"/>
</dbReference>
<dbReference type="RefSeq" id="WP_188763603.1">
    <property type="nucleotide sequence ID" value="NZ_BMJM01000011.1"/>
</dbReference>
<feature type="transmembrane region" description="Helical" evidence="7">
    <location>
        <begin position="184"/>
        <end position="203"/>
    </location>
</feature>
<keyword evidence="9" id="KW-1185">Reference proteome</keyword>
<evidence type="ECO:0000256" key="7">
    <source>
        <dbReference type="SAM" id="Phobius"/>
    </source>
</evidence>
<feature type="region of interest" description="Disordered" evidence="6">
    <location>
        <begin position="516"/>
        <end position="540"/>
    </location>
</feature>
<evidence type="ECO:0000256" key="6">
    <source>
        <dbReference type="SAM" id="MobiDB-lite"/>
    </source>
</evidence>
<keyword evidence="2" id="KW-1003">Cell membrane</keyword>
<evidence type="ECO:0008006" key="10">
    <source>
        <dbReference type="Google" id="ProtNLM"/>
    </source>
</evidence>
<evidence type="ECO:0000256" key="5">
    <source>
        <dbReference type="ARBA" id="ARBA00023136"/>
    </source>
</evidence>
<protein>
    <recommendedName>
        <fullName evidence="10">Lipopolysaccharide biosynthesis protein</fullName>
    </recommendedName>
</protein>
<name>A0A917ECC2_9SPHN</name>
<dbReference type="Pfam" id="PF13440">
    <property type="entry name" value="Polysacc_synt_3"/>
    <property type="match status" value="1"/>
</dbReference>
<evidence type="ECO:0000256" key="2">
    <source>
        <dbReference type="ARBA" id="ARBA00022475"/>
    </source>
</evidence>
<evidence type="ECO:0000256" key="3">
    <source>
        <dbReference type="ARBA" id="ARBA00022692"/>
    </source>
</evidence>
<feature type="transmembrane region" description="Helical" evidence="7">
    <location>
        <begin position="357"/>
        <end position="381"/>
    </location>
</feature>
<accession>A0A917ECC2</accession>
<comment type="caution">
    <text evidence="8">The sequence shown here is derived from an EMBL/GenBank/DDBJ whole genome shotgun (WGS) entry which is preliminary data.</text>
</comment>
<feature type="transmembrane region" description="Helical" evidence="7">
    <location>
        <begin position="209"/>
        <end position="228"/>
    </location>
</feature>
<keyword evidence="3 7" id="KW-0812">Transmembrane</keyword>
<organism evidence="8 9">
    <name type="scientific">Sandarakinorhabdus glacialis</name>
    <dbReference type="NCBI Taxonomy" id="1614636"/>
    <lineage>
        <taxon>Bacteria</taxon>
        <taxon>Pseudomonadati</taxon>
        <taxon>Pseudomonadota</taxon>
        <taxon>Alphaproteobacteria</taxon>
        <taxon>Sphingomonadales</taxon>
        <taxon>Sphingosinicellaceae</taxon>
        <taxon>Sandarakinorhabdus</taxon>
    </lineage>
</organism>
<dbReference type="GO" id="GO:0005886">
    <property type="term" value="C:plasma membrane"/>
    <property type="evidence" value="ECO:0007669"/>
    <property type="project" value="UniProtKB-SubCell"/>
</dbReference>
<feature type="transmembrane region" description="Helical" evidence="7">
    <location>
        <begin position="393"/>
        <end position="412"/>
    </location>
</feature>
<reference evidence="8" key="2">
    <citation type="submission" date="2020-09" db="EMBL/GenBank/DDBJ databases">
        <authorList>
            <person name="Sun Q."/>
            <person name="Zhou Y."/>
        </authorList>
    </citation>
    <scope>NUCLEOTIDE SEQUENCE</scope>
    <source>
        <strain evidence="8">CGMCC 1.15519</strain>
    </source>
</reference>